<sequence>MQRVKKLFCILLCFIILLQNFGTAVVFISYKINQAYIAANLCENRSNPAMHCNGKCQLRKQLQREEQQEQKNPYAQKENKEVTLFCEQVVFSSGEPSFDITTELTAFYLMKPTHSPANSIFHPPLC</sequence>
<name>A0A1T4QWN3_9BACT</name>
<dbReference type="AlphaFoldDB" id="A0A1T4QWN3"/>
<protein>
    <submittedName>
        <fullName evidence="1">Uncharacterized protein</fullName>
    </submittedName>
</protein>
<reference evidence="2" key="1">
    <citation type="submission" date="2017-02" db="EMBL/GenBank/DDBJ databases">
        <authorList>
            <person name="Varghese N."/>
            <person name="Submissions S."/>
        </authorList>
    </citation>
    <scope>NUCLEOTIDE SEQUENCE [LARGE SCALE GENOMIC DNA]</scope>
    <source>
        <strain evidence="2">DSM 22224</strain>
    </source>
</reference>
<dbReference type="Proteomes" id="UP000190367">
    <property type="component" value="Unassembled WGS sequence"/>
</dbReference>
<keyword evidence="2" id="KW-1185">Reference proteome</keyword>
<organism evidence="1 2">
    <name type="scientific">Chitinophaga eiseniae</name>
    <dbReference type="NCBI Taxonomy" id="634771"/>
    <lineage>
        <taxon>Bacteria</taxon>
        <taxon>Pseudomonadati</taxon>
        <taxon>Bacteroidota</taxon>
        <taxon>Chitinophagia</taxon>
        <taxon>Chitinophagales</taxon>
        <taxon>Chitinophagaceae</taxon>
        <taxon>Chitinophaga</taxon>
    </lineage>
</organism>
<gene>
    <name evidence="1" type="ORF">SAMN04488128_102631</name>
</gene>
<dbReference type="EMBL" id="FUWZ01000002">
    <property type="protein sequence ID" value="SKA08124.1"/>
    <property type="molecule type" value="Genomic_DNA"/>
</dbReference>
<proteinExistence type="predicted"/>
<evidence type="ECO:0000313" key="2">
    <source>
        <dbReference type="Proteomes" id="UP000190367"/>
    </source>
</evidence>
<dbReference type="STRING" id="634771.SAMN04488128_102631"/>
<accession>A0A1T4QWN3</accession>
<evidence type="ECO:0000313" key="1">
    <source>
        <dbReference type="EMBL" id="SKA08124.1"/>
    </source>
</evidence>